<dbReference type="AlphaFoldDB" id="A0A1G9RII3"/>
<keyword evidence="2" id="KW-1185">Reference proteome</keyword>
<sequence>MEPAENIEQYANFQTFSQDGLNFLVENAVKISAEEINIEVEKIADSEEIIVYNANFAPELHIKPEKYIVKL</sequence>
<evidence type="ECO:0000313" key="1">
    <source>
        <dbReference type="EMBL" id="SDM22677.1"/>
    </source>
</evidence>
<dbReference type="RefSeq" id="WP_089761425.1">
    <property type="nucleotide sequence ID" value="NZ_FNGO01000022.1"/>
</dbReference>
<gene>
    <name evidence="1" type="ORF">SAMN04488692_12210</name>
</gene>
<protein>
    <submittedName>
        <fullName evidence="1">Uncharacterized protein</fullName>
    </submittedName>
</protein>
<evidence type="ECO:0000313" key="2">
    <source>
        <dbReference type="Proteomes" id="UP000199476"/>
    </source>
</evidence>
<accession>A0A1G9RII3</accession>
<dbReference type="STRING" id="321763.SAMN04488692_12210"/>
<organism evidence="1 2">
    <name type="scientific">Halarsenatibacter silvermanii</name>
    <dbReference type="NCBI Taxonomy" id="321763"/>
    <lineage>
        <taxon>Bacteria</taxon>
        <taxon>Bacillati</taxon>
        <taxon>Bacillota</taxon>
        <taxon>Clostridia</taxon>
        <taxon>Halanaerobiales</taxon>
        <taxon>Halarsenatibacteraceae</taxon>
        <taxon>Halarsenatibacter</taxon>
    </lineage>
</organism>
<reference evidence="1 2" key="1">
    <citation type="submission" date="2016-10" db="EMBL/GenBank/DDBJ databases">
        <authorList>
            <person name="de Groot N.N."/>
        </authorList>
    </citation>
    <scope>NUCLEOTIDE SEQUENCE [LARGE SCALE GENOMIC DNA]</scope>
    <source>
        <strain evidence="1 2">SLAS-1</strain>
    </source>
</reference>
<name>A0A1G9RII3_9FIRM</name>
<proteinExistence type="predicted"/>
<dbReference type="EMBL" id="FNGO01000022">
    <property type="protein sequence ID" value="SDM22677.1"/>
    <property type="molecule type" value="Genomic_DNA"/>
</dbReference>
<dbReference type="Proteomes" id="UP000199476">
    <property type="component" value="Unassembled WGS sequence"/>
</dbReference>